<proteinExistence type="predicted"/>
<evidence type="ECO:0000313" key="2">
    <source>
        <dbReference type="Proteomes" id="UP000267289"/>
    </source>
</evidence>
<dbReference type="Proteomes" id="UP000267289">
    <property type="component" value="Unassembled WGS sequence"/>
</dbReference>
<sequence>MIVRITTVALSSRMRGTRGHQLGRKVLGLNDCREHRRGIAVLGRKPDHHRRGSRICLNGPDTGHRGDGLFGRDGSNLVETGPADVNPHPPRRIGYDGQLDIGVGAGRSSAIVVMAPARYLRQ</sequence>
<accession>A0A498PTN7</accession>
<organism evidence="1 2">
    <name type="scientific">Mycobacterium innocens</name>
    <dbReference type="NCBI Taxonomy" id="2341083"/>
    <lineage>
        <taxon>Bacteria</taxon>
        <taxon>Bacillati</taxon>
        <taxon>Actinomycetota</taxon>
        <taxon>Actinomycetes</taxon>
        <taxon>Mycobacteriales</taxon>
        <taxon>Mycobacteriaceae</taxon>
        <taxon>Mycobacterium</taxon>
    </lineage>
</organism>
<dbReference type="AlphaFoldDB" id="A0A498PTN7"/>
<evidence type="ECO:0000313" key="1">
    <source>
        <dbReference type="EMBL" id="VBA36239.1"/>
    </source>
</evidence>
<protein>
    <submittedName>
        <fullName evidence="1">Uncharacterized protein</fullName>
    </submittedName>
</protein>
<reference evidence="1 2" key="1">
    <citation type="submission" date="2018-09" db="EMBL/GenBank/DDBJ databases">
        <authorList>
            <person name="Tagini F."/>
        </authorList>
    </citation>
    <scope>NUCLEOTIDE SEQUENCE [LARGE SCALE GENOMIC DNA]</scope>
    <source>
        <strain evidence="1 2">MK13</strain>
    </source>
</reference>
<dbReference type="EMBL" id="UPHQ01000043">
    <property type="protein sequence ID" value="VBA36239.1"/>
    <property type="molecule type" value="Genomic_DNA"/>
</dbReference>
<name>A0A498PTN7_9MYCO</name>
<keyword evidence="2" id="KW-1185">Reference proteome</keyword>
<gene>
    <name evidence="1" type="ORF">LAUMK13_01035</name>
</gene>